<dbReference type="PANTHER" id="PTHR11786:SF0">
    <property type="entry name" value="ARYLAMINE N-ACETYLTRANSFERASE 4-RELATED"/>
    <property type="match status" value="1"/>
</dbReference>
<keyword evidence="2 3" id="KW-0808">Transferase</keyword>
<dbReference type="InterPro" id="IPR001447">
    <property type="entry name" value="Arylamine_N-AcTrfase"/>
</dbReference>
<gene>
    <name evidence="3" type="ORF">BDV96DRAFT_612191</name>
</gene>
<dbReference type="OrthoDB" id="10260017at2759"/>
<keyword evidence="2" id="KW-0012">Acyltransferase</keyword>
<organism evidence="3 4">
    <name type="scientific">Lophiotrema nucula</name>
    <dbReference type="NCBI Taxonomy" id="690887"/>
    <lineage>
        <taxon>Eukaryota</taxon>
        <taxon>Fungi</taxon>
        <taxon>Dikarya</taxon>
        <taxon>Ascomycota</taxon>
        <taxon>Pezizomycotina</taxon>
        <taxon>Dothideomycetes</taxon>
        <taxon>Pleosporomycetidae</taxon>
        <taxon>Pleosporales</taxon>
        <taxon>Lophiotremataceae</taxon>
        <taxon>Lophiotrema</taxon>
    </lineage>
</organism>
<dbReference type="Gene3D" id="3.30.2140.20">
    <property type="match status" value="1"/>
</dbReference>
<proteinExistence type="inferred from homology"/>
<dbReference type="Pfam" id="PF00797">
    <property type="entry name" value="Acetyltransf_2"/>
    <property type="match status" value="1"/>
</dbReference>
<dbReference type="SUPFAM" id="SSF54001">
    <property type="entry name" value="Cysteine proteinases"/>
    <property type="match status" value="1"/>
</dbReference>
<protein>
    <submittedName>
        <fullName evidence="3">Arylamine N-acetyltransferase 1</fullName>
    </submittedName>
</protein>
<dbReference type="EMBL" id="ML977321">
    <property type="protein sequence ID" value="KAF2116263.1"/>
    <property type="molecule type" value="Genomic_DNA"/>
</dbReference>
<accession>A0A6A5ZBH1</accession>
<comment type="similarity">
    <text evidence="1 2">Belongs to the arylamine N-acetyltransferase family.</text>
</comment>
<evidence type="ECO:0000256" key="1">
    <source>
        <dbReference type="ARBA" id="ARBA00006547"/>
    </source>
</evidence>
<dbReference type="Proteomes" id="UP000799770">
    <property type="component" value="Unassembled WGS sequence"/>
</dbReference>
<keyword evidence="4" id="KW-1185">Reference proteome</keyword>
<reference evidence="3" key="1">
    <citation type="journal article" date="2020" name="Stud. Mycol.">
        <title>101 Dothideomycetes genomes: a test case for predicting lifestyles and emergence of pathogens.</title>
        <authorList>
            <person name="Haridas S."/>
            <person name="Albert R."/>
            <person name="Binder M."/>
            <person name="Bloem J."/>
            <person name="Labutti K."/>
            <person name="Salamov A."/>
            <person name="Andreopoulos B."/>
            <person name="Baker S."/>
            <person name="Barry K."/>
            <person name="Bills G."/>
            <person name="Bluhm B."/>
            <person name="Cannon C."/>
            <person name="Castanera R."/>
            <person name="Culley D."/>
            <person name="Daum C."/>
            <person name="Ezra D."/>
            <person name="Gonzalez J."/>
            <person name="Henrissat B."/>
            <person name="Kuo A."/>
            <person name="Liang C."/>
            <person name="Lipzen A."/>
            <person name="Lutzoni F."/>
            <person name="Magnuson J."/>
            <person name="Mondo S."/>
            <person name="Nolan M."/>
            <person name="Ohm R."/>
            <person name="Pangilinan J."/>
            <person name="Park H.-J."/>
            <person name="Ramirez L."/>
            <person name="Alfaro M."/>
            <person name="Sun H."/>
            <person name="Tritt A."/>
            <person name="Yoshinaga Y."/>
            <person name="Zwiers L.-H."/>
            <person name="Turgeon B."/>
            <person name="Goodwin S."/>
            <person name="Spatafora J."/>
            <person name="Crous P."/>
            <person name="Grigoriev I."/>
        </authorList>
    </citation>
    <scope>NUCLEOTIDE SEQUENCE</scope>
    <source>
        <strain evidence="3">CBS 627.86</strain>
    </source>
</reference>
<dbReference type="PANTHER" id="PTHR11786">
    <property type="entry name" value="N-HYDROXYARYLAMINE O-ACETYLTRANSFERASE"/>
    <property type="match status" value="1"/>
</dbReference>
<evidence type="ECO:0000256" key="2">
    <source>
        <dbReference type="RuleBase" id="RU003452"/>
    </source>
</evidence>
<dbReference type="AlphaFoldDB" id="A0A6A5ZBH1"/>
<dbReference type="GO" id="GO:0016407">
    <property type="term" value="F:acetyltransferase activity"/>
    <property type="evidence" value="ECO:0007669"/>
    <property type="project" value="InterPro"/>
</dbReference>
<dbReference type="InterPro" id="IPR053710">
    <property type="entry name" value="Arylamine_NAT_domain_sf"/>
</dbReference>
<dbReference type="PRINTS" id="PR01543">
    <property type="entry name" value="ANATRNSFRASE"/>
</dbReference>
<name>A0A6A5ZBH1_9PLEO</name>
<evidence type="ECO:0000313" key="4">
    <source>
        <dbReference type="Proteomes" id="UP000799770"/>
    </source>
</evidence>
<dbReference type="InterPro" id="IPR038765">
    <property type="entry name" value="Papain-like_cys_pep_sf"/>
</dbReference>
<evidence type="ECO:0000313" key="3">
    <source>
        <dbReference type="EMBL" id="KAF2116263.1"/>
    </source>
</evidence>
<sequence length="310" mass="35998">MANKRPTYSREQVAQYYDRLNLPDEQREFDIAGLKPEDELAYLSLLQKLHLVAIPFENLTLHYSHHRQVTVHPEELFKKIIGDNNGRGGYCMENNCLFGTLLRSIGFKLYSAGGRVYEGDHWSGWAHMVNIVTIGGSRYHVDVGFGANGPTKPLELDRNGVTHEQIPPASMRLSWRNLPENTDEDQRLWVYEHRMDDKSEFQTTYCFSELEFLPYDYIVANYYTSTNPKVLFTQRIIGEKKILGGDKDDELVGNLILSNNDLKWRIRGNKEREIKFNSEEDRLKALEDHFGIRFSESERDSNKGMVSQIR</sequence>